<dbReference type="Gene3D" id="1.50.10.10">
    <property type="match status" value="1"/>
</dbReference>
<dbReference type="EMBL" id="VUNS01000019">
    <property type="protein sequence ID" value="MST98426.1"/>
    <property type="molecule type" value="Genomic_DNA"/>
</dbReference>
<dbReference type="PANTHER" id="PTHR23403:SF6">
    <property type="entry name" value="CYTOSOLIC NEUTRAL TREHALASE-RELATED"/>
    <property type="match status" value="1"/>
</dbReference>
<accession>A0A844G4Z2</accession>
<keyword evidence="2" id="KW-0326">Glycosidase</keyword>
<dbReference type="GO" id="GO:0005993">
    <property type="term" value="P:trehalose catabolic process"/>
    <property type="evidence" value="ECO:0007669"/>
    <property type="project" value="TreeGrafter"/>
</dbReference>
<dbReference type="Proteomes" id="UP000435649">
    <property type="component" value="Unassembled WGS sequence"/>
</dbReference>
<dbReference type="InterPro" id="IPR018232">
    <property type="entry name" value="Glyco_hydro_37_CS"/>
</dbReference>
<sequence length="409" mass="47206">MQKVLDYIAANWGNTTRFNPVSEGTLIGLPHPYTVPCADGAFQEFYYWDTYFTSRGLALQGHPELVRDNCENLIYEADELGFIPNGNRTYYLDRSQPPVFGAMLELTGSVYPEDRAWLRRAARALELELHFWKYRRRDRCGLTHYGTDATEEQLMAFYPCCVARLGYPAEATEEEMRAAAREAMAEAESGWDFNPRFERRCPDFAAIDLNSLLVRSRNELGELYRDLGDLERSDEWKHSAEIRKELIHCYCWNDRRGVFLDYNFVTKRHSNVFSCASLFPLWCGIATPEQAESTLYAVEHELECEHGLAACEKNDSGRVYQWDYPNGWAPLHFVAIEGLDRYGFTDAARRIARKYVDTVVRNFERTGALWEKYNVVTGSVDVKDEYKMPQMLGWTAGAFVYAADYLNGH</sequence>
<evidence type="ECO:0000256" key="1">
    <source>
        <dbReference type="ARBA" id="ARBA00022801"/>
    </source>
</evidence>
<dbReference type="PANTHER" id="PTHR23403">
    <property type="entry name" value="TREHALASE"/>
    <property type="match status" value="1"/>
</dbReference>
<dbReference type="InterPro" id="IPR008928">
    <property type="entry name" value="6-hairpin_glycosidase_sf"/>
</dbReference>
<dbReference type="AlphaFoldDB" id="A0A844G4Z2"/>
<gene>
    <name evidence="3" type="ORF">FYJ85_15400</name>
</gene>
<comment type="caution">
    <text evidence="3">The sequence shown here is derived from an EMBL/GenBank/DDBJ whole genome shotgun (WGS) entry which is preliminary data.</text>
</comment>
<proteinExistence type="predicted"/>
<keyword evidence="4" id="KW-1185">Reference proteome</keyword>
<dbReference type="PRINTS" id="PR00744">
    <property type="entry name" value="GLHYDRLASE37"/>
</dbReference>
<evidence type="ECO:0000313" key="4">
    <source>
        <dbReference type="Proteomes" id="UP000435649"/>
    </source>
</evidence>
<organism evidence="3 4">
    <name type="scientific">Victivallis lenta</name>
    <dbReference type="NCBI Taxonomy" id="2606640"/>
    <lineage>
        <taxon>Bacteria</taxon>
        <taxon>Pseudomonadati</taxon>
        <taxon>Lentisphaerota</taxon>
        <taxon>Lentisphaeria</taxon>
        <taxon>Victivallales</taxon>
        <taxon>Victivallaceae</taxon>
        <taxon>Victivallis</taxon>
    </lineage>
</organism>
<evidence type="ECO:0000313" key="3">
    <source>
        <dbReference type="EMBL" id="MST98426.1"/>
    </source>
</evidence>
<dbReference type="RefSeq" id="WP_106051408.1">
    <property type="nucleotide sequence ID" value="NZ_CALXOB010000052.1"/>
</dbReference>
<dbReference type="GO" id="GO:0004555">
    <property type="term" value="F:alpha,alpha-trehalase activity"/>
    <property type="evidence" value="ECO:0007669"/>
    <property type="project" value="InterPro"/>
</dbReference>
<keyword evidence="1" id="KW-0378">Hydrolase</keyword>
<protein>
    <submittedName>
        <fullName evidence="3">Alpha,alpha-trehalase</fullName>
    </submittedName>
</protein>
<dbReference type="SUPFAM" id="SSF48208">
    <property type="entry name" value="Six-hairpin glycosidases"/>
    <property type="match status" value="1"/>
</dbReference>
<dbReference type="PROSITE" id="PS00928">
    <property type="entry name" value="TREHALASE_2"/>
    <property type="match status" value="1"/>
</dbReference>
<dbReference type="InterPro" id="IPR012341">
    <property type="entry name" value="6hp_glycosidase-like_sf"/>
</dbReference>
<dbReference type="InterPro" id="IPR001661">
    <property type="entry name" value="Glyco_hydro_37"/>
</dbReference>
<dbReference type="Pfam" id="PF01204">
    <property type="entry name" value="Trehalase"/>
    <property type="match status" value="1"/>
</dbReference>
<name>A0A844G4Z2_9BACT</name>
<reference evidence="3 4" key="1">
    <citation type="submission" date="2019-08" db="EMBL/GenBank/DDBJ databases">
        <title>In-depth cultivation of the pig gut microbiome towards novel bacterial diversity and tailored functional studies.</title>
        <authorList>
            <person name="Wylensek D."/>
            <person name="Hitch T.C.A."/>
            <person name="Clavel T."/>
        </authorList>
    </citation>
    <scope>NUCLEOTIDE SEQUENCE [LARGE SCALE GENOMIC DNA]</scope>
    <source>
        <strain evidence="3 4">BBE-744-WT-12</strain>
    </source>
</reference>
<evidence type="ECO:0000256" key="2">
    <source>
        <dbReference type="ARBA" id="ARBA00023295"/>
    </source>
</evidence>